<evidence type="ECO:0000256" key="1">
    <source>
        <dbReference type="ARBA" id="ARBA00008773"/>
    </source>
</evidence>
<keyword evidence="7" id="KW-1185">Reference proteome</keyword>
<dbReference type="InterPro" id="IPR017853">
    <property type="entry name" value="GH"/>
</dbReference>
<organism evidence="6 7">
    <name type="scientific">Rhododendron griersonianum</name>
    <dbReference type="NCBI Taxonomy" id="479676"/>
    <lineage>
        <taxon>Eukaryota</taxon>
        <taxon>Viridiplantae</taxon>
        <taxon>Streptophyta</taxon>
        <taxon>Embryophyta</taxon>
        <taxon>Tracheophyta</taxon>
        <taxon>Spermatophyta</taxon>
        <taxon>Magnoliopsida</taxon>
        <taxon>eudicotyledons</taxon>
        <taxon>Gunneridae</taxon>
        <taxon>Pentapetalae</taxon>
        <taxon>asterids</taxon>
        <taxon>Ericales</taxon>
        <taxon>Ericaceae</taxon>
        <taxon>Ericoideae</taxon>
        <taxon>Rhodoreae</taxon>
        <taxon>Rhododendron</taxon>
    </lineage>
</organism>
<evidence type="ECO:0000313" key="6">
    <source>
        <dbReference type="EMBL" id="KAG5566299.1"/>
    </source>
</evidence>
<evidence type="ECO:0000256" key="5">
    <source>
        <dbReference type="RuleBase" id="RU004336"/>
    </source>
</evidence>
<dbReference type="InterPro" id="IPR044965">
    <property type="entry name" value="Glyco_hydro_17_plant"/>
</dbReference>
<evidence type="ECO:0008006" key="8">
    <source>
        <dbReference type="Google" id="ProtNLM"/>
    </source>
</evidence>
<keyword evidence="3 5" id="KW-0326">Glycosidase</keyword>
<reference evidence="6" key="1">
    <citation type="submission" date="2020-08" db="EMBL/GenBank/DDBJ databases">
        <title>Plant Genome Project.</title>
        <authorList>
            <person name="Zhang R.-G."/>
        </authorList>
    </citation>
    <scope>NUCLEOTIDE SEQUENCE</scope>
    <source>
        <strain evidence="6">WSP0</strain>
        <tissue evidence="6">Leaf</tissue>
    </source>
</reference>
<dbReference type="InterPro" id="IPR000490">
    <property type="entry name" value="Glyco_hydro_17"/>
</dbReference>
<evidence type="ECO:0000313" key="7">
    <source>
        <dbReference type="Proteomes" id="UP000823749"/>
    </source>
</evidence>
<dbReference type="PANTHER" id="PTHR32227">
    <property type="entry name" value="GLUCAN ENDO-1,3-BETA-GLUCOSIDASE BG1-RELATED-RELATED"/>
    <property type="match status" value="1"/>
</dbReference>
<sequence length="478" mass="52714">MHADAQVGVCYGGLGNNLPSDQEVVNLYKSNGIRRMRSYYPVPQALQALRGSNIELILDVPNSDLERLANDAPTAAKWVQDNVLNYYPDVKFRIISVGNEVNPNGGETARLAPFVLLAMSKIYDAIASAGLKDQIKVSTATYPVLVNNSFPPSKGSFDGASGSFMGPIINFLKNTNNPLLFNIYPYFSHIGDPQNVPLPYALFTATGGFPQDGQFQYRNLFDAMLDNAYSAVEKAGGPNVEIVVSESGWPSAGGPAASMENAATYYRNFINHVEGGSGSPKRPGKAIETYLFAMFDENQKTGDESLNCNLLSTPKQLVPSFAWLFRRRLEVIHETDHRFPKEHQQPIASQHIYPYAMFTTPGVVVRDSPFHYKNLFDAMLDPTDSALEKAGRPKVEIVVSESGWPSAGGPAASVENAGTYYRNLINHVKGRSPKTPRRAIETYLFAMFDENQKTGAQSEKHFGLFSPNKQPKYQLSFD</sequence>
<accession>A0AAV6LNM9</accession>
<dbReference type="GO" id="GO:0004553">
    <property type="term" value="F:hydrolase activity, hydrolyzing O-glycosyl compounds"/>
    <property type="evidence" value="ECO:0007669"/>
    <property type="project" value="InterPro"/>
</dbReference>
<evidence type="ECO:0000256" key="3">
    <source>
        <dbReference type="ARBA" id="ARBA00023295"/>
    </source>
</evidence>
<dbReference type="AlphaFoldDB" id="A0AAV6LNM9"/>
<proteinExistence type="inferred from homology"/>
<gene>
    <name evidence="6" type="ORF">RHGRI_002037</name>
</gene>
<comment type="caution">
    <text evidence="6">The sequence shown here is derived from an EMBL/GenBank/DDBJ whole genome shotgun (WGS) entry which is preliminary data.</text>
</comment>
<protein>
    <recommendedName>
        <fullName evidence="8">Glucan endo-1,3-beta-D-glucosidase</fullName>
    </recommendedName>
</protein>
<keyword evidence="2 5" id="KW-0378">Hydrolase</keyword>
<dbReference type="GO" id="GO:0005975">
    <property type="term" value="P:carbohydrate metabolic process"/>
    <property type="evidence" value="ECO:0007669"/>
    <property type="project" value="InterPro"/>
</dbReference>
<dbReference type="FunFam" id="3.20.20.80:FF:000010">
    <property type="entry name" value="glucan endo-1,3-beta-glucosidase, basic"/>
    <property type="match status" value="1"/>
</dbReference>
<name>A0AAV6LNM9_9ERIC</name>
<dbReference type="Gene3D" id="3.20.20.80">
    <property type="entry name" value="Glycosidases"/>
    <property type="match status" value="2"/>
</dbReference>
<evidence type="ECO:0000256" key="4">
    <source>
        <dbReference type="RuleBase" id="RU004335"/>
    </source>
</evidence>
<evidence type="ECO:0000256" key="2">
    <source>
        <dbReference type="ARBA" id="ARBA00022801"/>
    </source>
</evidence>
<dbReference type="Pfam" id="PF00332">
    <property type="entry name" value="Glyco_hydro_17"/>
    <property type="match status" value="2"/>
</dbReference>
<dbReference type="PROSITE" id="PS00587">
    <property type="entry name" value="GLYCOSYL_HYDROL_F17"/>
    <property type="match status" value="2"/>
</dbReference>
<dbReference type="Proteomes" id="UP000823749">
    <property type="component" value="Chromosome 1"/>
</dbReference>
<dbReference type="EMBL" id="JACTNZ010000001">
    <property type="protein sequence ID" value="KAG5566299.1"/>
    <property type="molecule type" value="Genomic_DNA"/>
</dbReference>
<comment type="similarity">
    <text evidence="1 4">Belongs to the glycosyl hydrolase 17 family.</text>
</comment>
<dbReference type="SUPFAM" id="SSF51445">
    <property type="entry name" value="(Trans)glycosidases"/>
    <property type="match status" value="2"/>
</dbReference>